<evidence type="ECO:0000313" key="1">
    <source>
        <dbReference type="EnsemblPlants" id="AVESA.00010b.r2.4AG0600500.1.CDS"/>
    </source>
</evidence>
<organism evidence="1 2">
    <name type="scientific">Avena sativa</name>
    <name type="common">Oat</name>
    <dbReference type="NCBI Taxonomy" id="4498"/>
    <lineage>
        <taxon>Eukaryota</taxon>
        <taxon>Viridiplantae</taxon>
        <taxon>Streptophyta</taxon>
        <taxon>Embryophyta</taxon>
        <taxon>Tracheophyta</taxon>
        <taxon>Spermatophyta</taxon>
        <taxon>Magnoliopsida</taxon>
        <taxon>Liliopsida</taxon>
        <taxon>Poales</taxon>
        <taxon>Poaceae</taxon>
        <taxon>BOP clade</taxon>
        <taxon>Pooideae</taxon>
        <taxon>Poodae</taxon>
        <taxon>Poeae</taxon>
        <taxon>Poeae Chloroplast Group 1 (Aveneae type)</taxon>
        <taxon>Aveninae</taxon>
        <taxon>Avena</taxon>
    </lineage>
</organism>
<dbReference type="Proteomes" id="UP001732700">
    <property type="component" value="Chromosome 4A"/>
</dbReference>
<accession>A0ACD5W9N2</accession>
<reference evidence="1" key="1">
    <citation type="submission" date="2021-05" db="EMBL/GenBank/DDBJ databases">
        <authorList>
            <person name="Scholz U."/>
            <person name="Mascher M."/>
            <person name="Fiebig A."/>
        </authorList>
    </citation>
    <scope>NUCLEOTIDE SEQUENCE [LARGE SCALE GENOMIC DNA]</scope>
</reference>
<proteinExistence type="predicted"/>
<reference evidence="1" key="2">
    <citation type="submission" date="2025-09" db="UniProtKB">
        <authorList>
            <consortium name="EnsemblPlants"/>
        </authorList>
    </citation>
    <scope>IDENTIFICATION</scope>
</reference>
<evidence type="ECO:0000313" key="2">
    <source>
        <dbReference type="Proteomes" id="UP001732700"/>
    </source>
</evidence>
<keyword evidence="2" id="KW-1185">Reference proteome</keyword>
<dbReference type="EnsemblPlants" id="AVESA.00010b.r2.4AG0600500.1">
    <property type="protein sequence ID" value="AVESA.00010b.r2.4AG0600500.1.CDS"/>
    <property type="gene ID" value="AVESA.00010b.r2.4AG0600500"/>
</dbReference>
<sequence length="459" mass="49202">MDNSNFSFGLGVERYLRSALPYGGLPSKDSPQMAFFDAASEGDLPRMRELASGRDAEGKAWLADVCIAGGGPFQTAARLGKLDAVRCMVEELGFDVNAGSQEGITALDAATMDERMDVMRYLLDHGADPNKRANSGFVPLHCAARKGRDEAAQLLLSSGASVDIAFSDGTPLHFAAACGTIGVMKVLLEHNADPNKLSEIGGTPLSETLCAADKGLPETILLKCVKLLVEAGADVNCTTQNPLVIATSHGLTNCVKYLLKAGADPNIPQCHCGVKPIELAASSGMRKLVELLFPLTSPIPTIPNWTVDGIMAHANSRPSKPKVKPVKNTKVQLKSYGEKAVQRKDYDGAAMFYTEAIELDPTDATLHSNRSLCHLEMTEAEKALQDANTCIRLRPEWIKGHFRKGAALMSLKDYTKACDAFMVGLQLDPGSAEMEKAFRGAVEAMKADHLARKGLKPSS</sequence>
<protein>
    <submittedName>
        <fullName evidence="1">Uncharacterized protein</fullName>
    </submittedName>
</protein>
<name>A0ACD5W9N2_AVESA</name>